<sequence>ILKVTGTSPTGNYLQERTILSYDHTTGVATLDIALDPVPIIGSGGGIIYEIAPAIHKGLDQIIAIYTAMTICGIEGNSKRKSALKDLYRDVIRTLRLTAYYSHVGEAAKLRGDNYDVGRYRRI</sequence>
<reference evidence="1" key="1">
    <citation type="journal article" date="2015" name="Nature">
        <title>Complex archaea that bridge the gap between prokaryotes and eukaryotes.</title>
        <authorList>
            <person name="Spang A."/>
            <person name="Saw J.H."/>
            <person name="Jorgensen S.L."/>
            <person name="Zaremba-Niedzwiedzka K."/>
            <person name="Martijn J."/>
            <person name="Lind A.E."/>
            <person name="van Eijk R."/>
            <person name="Schleper C."/>
            <person name="Guy L."/>
            <person name="Ettema T.J."/>
        </authorList>
    </citation>
    <scope>NUCLEOTIDE SEQUENCE</scope>
</reference>
<evidence type="ECO:0000313" key="1">
    <source>
        <dbReference type="EMBL" id="KKL56066.1"/>
    </source>
</evidence>
<comment type="caution">
    <text evidence="1">The sequence shown here is derived from an EMBL/GenBank/DDBJ whole genome shotgun (WGS) entry which is preliminary data.</text>
</comment>
<accession>A0A0F9DQK3</accession>
<proteinExistence type="predicted"/>
<organism evidence="1">
    <name type="scientific">marine sediment metagenome</name>
    <dbReference type="NCBI Taxonomy" id="412755"/>
    <lineage>
        <taxon>unclassified sequences</taxon>
        <taxon>metagenomes</taxon>
        <taxon>ecological metagenomes</taxon>
    </lineage>
</organism>
<dbReference type="AlphaFoldDB" id="A0A0F9DQK3"/>
<feature type="non-terminal residue" evidence="1">
    <location>
        <position position="1"/>
    </location>
</feature>
<protein>
    <submittedName>
        <fullName evidence="1">Uncharacterized protein</fullName>
    </submittedName>
</protein>
<name>A0A0F9DQK3_9ZZZZ</name>
<dbReference type="EMBL" id="LAZR01030619">
    <property type="protein sequence ID" value="KKL56066.1"/>
    <property type="molecule type" value="Genomic_DNA"/>
</dbReference>
<gene>
    <name evidence="1" type="ORF">LCGC14_2249110</name>
</gene>